<protein>
    <submittedName>
        <fullName evidence="2">Toll/interleukin-1 receptor domain-containing protein</fullName>
    </submittedName>
</protein>
<feature type="domain" description="TIR" evidence="1">
    <location>
        <begin position="44"/>
        <end position="123"/>
    </location>
</feature>
<organism evidence="2">
    <name type="scientific">Boseongicola sp. SB0664_bin_43</name>
    <dbReference type="NCBI Taxonomy" id="2604844"/>
    <lineage>
        <taxon>Bacteria</taxon>
        <taxon>Pseudomonadati</taxon>
        <taxon>Pseudomonadota</taxon>
        <taxon>Alphaproteobacteria</taxon>
        <taxon>Rhodobacterales</taxon>
        <taxon>Paracoccaceae</taxon>
        <taxon>Boseongicola</taxon>
    </lineage>
</organism>
<comment type="caution">
    <text evidence="2">The sequence shown here is derived from an EMBL/GenBank/DDBJ whole genome shotgun (WGS) entry which is preliminary data.</text>
</comment>
<sequence length="202" mass="22717">MSGRGSATSGSEENAWTMARYFSAARTEFLTLEEAGARDLTWDVFVSHTSRDDVLAEEVAKWIRSLGLSAWVDSDNLAFNHDGPQMASKIQGAICRSYCLLAIVTNATSKSWWVPFQIGVAWDMKKYLSTYGDPQVALPSFLAAWPHVKDREGIRSWCEAIKSKKATHRPTFRRAFVEVASEQRLNYASDMKAMARRFPGPR</sequence>
<name>A0A6B0Y1L1_9RHOB</name>
<accession>A0A6B0Y1L1</accession>
<proteinExistence type="predicted"/>
<dbReference type="Gene3D" id="3.40.50.10140">
    <property type="entry name" value="Toll/interleukin-1 receptor homology (TIR) domain"/>
    <property type="match status" value="1"/>
</dbReference>
<dbReference type="InterPro" id="IPR000157">
    <property type="entry name" value="TIR_dom"/>
</dbReference>
<dbReference type="SUPFAM" id="SSF52200">
    <property type="entry name" value="Toll/Interleukin receptor TIR domain"/>
    <property type="match status" value="1"/>
</dbReference>
<reference evidence="2" key="1">
    <citation type="submission" date="2019-09" db="EMBL/GenBank/DDBJ databases">
        <title>Characterisation of the sponge microbiome using genome-centric metagenomics.</title>
        <authorList>
            <person name="Engelberts J.P."/>
            <person name="Robbins S.J."/>
            <person name="De Goeij J.M."/>
            <person name="Aranda M."/>
            <person name="Bell S.C."/>
            <person name="Webster N.S."/>
        </authorList>
    </citation>
    <scope>NUCLEOTIDE SEQUENCE</scope>
    <source>
        <strain evidence="2">SB0664_bin_43</strain>
    </source>
</reference>
<gene>
    <name evidence="2" type="ORF">F4Y60_07655</name>
</gene>
<dbReference type="GO" id="GO:0007165">
    <property type="term" value="P:signal transduction"/>
    <property type="evidence" value="ECO:0007669"/>
    <property type="project" value="InterPro"/>
</dbReference>
<dbReference type="AlphaFoldDB" id="A0A6B0Y1L1"/>
<dbReference type="InterPro" id="IPR035897">
    <property type="entry name" value="Toll_tir_struct_dom_sf"/>
</dbReference>
<evidence type="ECO:0000259" key="1">
    <source>
        <dbReference type="Pfam" id="PF13676"/>
    </source>
</evidence>
<dbReference type="Pfam" id="PF13676">
    <property type="entry name" value="TIR_2"/>
    <property type="match status" value="1"/>
</dbReference>
<dbReference type="EMBL" id="VXRY01000303">
    <property type="protein sequence ID" value="MXY33953.1"/>
    <property type="molecule type" value="Genomic_DNA"/>
</dbReference>
<keyword evidence="2" id="KW-0675">Receptor</keyword>
<evidence type="ECO:0000313" key="2">
    <source>
        <dbReference type="EMBL" id="MXY33953.1"/>
    </source>
</evidence>